<dbReference type="FunFam" id="2.60.20.10:FF:000003">
    <property type="entry name" value="Crystallin gamma S"/>
    <property type="match status" value="1"/>
</dbReference>
<dbReference type="SMART" id="SM00247">
    <property type="entry name" value="XTALbg"/>
    <property type="match status" value="1"/>
</dbReference>
<dbReference type="GO" id="GO:0034614">
    <property type="term" value="P:cellular response to reactive oxygen species"/>
    <property type="evidence" value="ECO:0007669"/>
    <property type="project" value="Ensembl"/>
</dbReference>
<comment type="function">
    <text evidence="1">Crystallins are the dominant structural components of the vertebrate eye lens.</text>
</comment>
<evidence type="ECO:0000256" key="4">
    <source>
        <dbReference type="ARBA" id="ARBA00022737"/>
    </source>
</evidence>
<dbReference type="PANTHER" id="PTHR11818:SF119">
    <property type="entry name" value="GAMMA-CRYSTALLIN D"/>
    <property type="match status" value="1"/>
</dbReference>
<evidence type="ECO:0000256" key="1">
    <source>
        <dbReference type="ARBA" id="ARBA00003689"/>
    </source>
</evidence>
<comment type="similarity">
    <text evidence="2">Belongs to the beta/gamma-crystallin family.</text>
</comment>
<dbReference type="GO" id="GO:0007601">
    <property type="term" value="P:visual perception"/>
    <property type="evidence" value="ECO:0007669"/>
    <property type="project" value="Ensembl"/>
</dbReference>
<feature type="domain" description="Beta/gamma crystallin 'Greek key'" evidence="6">
    <location>
        <begin position="48"/>
        <end position="90"/>
    </location>
</feature>
<dbReference type="GO" id="GO:0005212">
    <property type="term" value="F:structural constituent of eye lens"/>
    <property type="evidence" value="ECO:0007669"/>
    <property type="project" value="UniProtKB-KW"/>
</dbReference>
<dbReference type="AlphaFoldDB" id="A0A8C0JCG7"/>
<sequence length="93" mass="10770">EIQSPTSSSPTTCKEDHRGNMVELTEDSPRVMDQLQFPEMLSCSVLEGYWILYELPNYRGRQYLLRPGQGRRFSEWGTMSSRVSSLRCATDLY</sequence>
<keyword evidence="3" id="KW-0273">Eye lens protein</keyword>
<reference evidence="7" key="2">
    <citation type="submission" date="2025-09" db="UniProtKB">
        <authorList>
            <consortium name="Ensembl"/>
        </authorList>
    </citation>
    <scope>IDENTIFICATION</scope>
</reference>
<evidence type="ECO:0000256" key="3">
    <source>
        <dbReference type="ARBA" id="ARBA00022613"/>
    </source>
</evidence>
<feature type="region of interest" description="Disordered" evidence="5">
    <location>
        <begin position="1"/>
        <end position="21"/>
    </location>
</feature>
<evidence type="ECO:0000256" key="2">
    <source>
        <dbReference type="ARBA" id="ARBA00009646"/>
    </source>
</evidence>
<protein>
    <submittedName>
        <fullName evidence="7">Crystallin gamma D</fullName>
    </submittedName>
</protein>
<accession>A0A8C0JCG7</accession>
<dbReference type="GO" id="GO:0002088">
    <property type="term" value="P:lens development in camera-type eye"/>
    <property type="evidence" value="ECO:0007669"/>
    <property type="project" value="TreeGrafter"/>
</dbReference>
<dbReference type="InterPro" id="IPR001064">
    <property type="entry name" value="Beta/gamma_crystallin"/>
</dbReference>
<keyword evidence="8" id="KW-1185">Reference proteome</keyword>
<dbReference type="InterPro" id="IPR050252">
    <property type="entry name" value="Beta/Gamma-Crystallin"/>
</dbReference>
<dbReference type="SUPFAM" id="SSF49695">
    <property type="entry name" value="gamma-Crystallin-like"/>
    <property type="match status" value="1"/>
</dbReference>
<gene>
    <name evidence="7" type="primary">CRYGD</name>
</gene>
<proteinExistence type="inferred from homology"/>
<dbReference type="GeneTree" id="ENSGT00940000158720"/>
<organism evidence="7 8">
    <name type="scientific">Chelonoidis abingdonii</name>
    <name type="common">Abingdon island giant tortoise</name>
    <name type="synonym">Testudo abingdonii</name>
    <dbReference type="NCBI Taxonomy" id="106734"/>
    <lineage>
        <taxon>Eukaryota</taxon>
        <taxon>Metazoa</taxon>
        <taxon>Chordata</taxon>
        <taxon>Craniata</taxon>
        <taxon>Vertebrata</taxon>
        <taxon>Euteleostomi</taxon>
        <taxon>Archelosauria</taxon>
        <taxon>Testudinata</taxon>
        <taxon>Testudines</taxon>
        <taxon>Cryptodira</taxon>
        <taxon>Durocryptodira</taxon>
        <taxon>Testudinoidea</taxon>
        <taxon>Testudinidae</taxon>
        <taxon>Chelonoidis</taxon>
    </lineage>
</organism>
<dbReference type="Gene3D" id="2.60.20.10">
    <property type="entry name" value="Crystallins"/>
    <property type="match status" value="1"/>
</dbReference>
<dbReference type="InterPro" id="IPR011024">
    <property type="entry name" value="G_crystallin-like"/>
</dbReference>
<dbReference type="Proteomes" id="UP000694404">
    <property type="component" value="Unplaced"/>
</dbReference>
<evidence type="ECO:0000313" key="8">
    <source>
        <dbReference type="Proteomes" id="UP000694404"/>
    </source>
</evidence>
<dbReference type="Ensembl" id="ENSCABT00000032150.1">
    <property type="protein sequence ID" value="ENSCABP00000029341.1"/>
    <property type="gene ID" value="ENSCABG00000021530.1"/>
</dbReference>
<evidence type="ECO:0000313" key="7">
    <source>
        <dbReference type="Ensembl" id="ENSCABP00000029341.1"/>
    </source>
</evidence>
<evidence type="ECO:0000256" key="5">
    <source>
        <dbReference type="SAM" id="MobiDB-lite"/>
    </source>
</evidence>
<evidence type="ECO:0000259" key="6">
    <source>
        <dbReference type="PROSITE" id="PS50915"/>
    </source>
</evidence>
<dbReference type="PANTHER" id="PTHR11818">
    <property type="entry name" value="BETA/GAMMA CRYSTALLIN"/>
    <property type="match status" value="1"/>
</dbReference>
<feature type="compositionally biased region" description="Polar residues" evidence="5">
    <location>
        <begin position="1"/>
        <end position="12"/>
    </location>
</feature>
<keyword evidence="4" id="KW-0677">Repeat</keyword>
<dbReference type="OMA" id="YRMANCE"/>
<dbReference type="Pfam" id="PF00030">
    <property type="entry name" value="Crystall"/>
    <property type="match status" value="1"/>
</dbReference>
<reference evidence="7" key="1">
    <citation type="submission" date="2025-08" db="UniProtKB">
        <authorList>
            <consortium name="Ensembl"/>
        </authorList>
    </citation>
    <scope>IDENTIFICATION</scope>
</reference>
<name>A0A8C0JCG7_CHEAB</name>
<dbReference type="PROSITE" id="PS50915">
    <property type="entry name" value="CRYSTALLIN_BETA_GAMMA"/>
    <property type="match status" value="1"/>
</dbReference>